<feature type="transmembrane region" description="Helical" evidence="2">
    <location>
        <begin position="257"/>
        <end position="274"/>
    </location>
</feature>
<dbReference type="RefSeq" id="WP_386074930.1">
    <property type="nucleotide sequence ID" value="NZ_JBHTJT010000021.1"/>
</dbReference>
<feature type="domain" description="Zinc finger/thioredoxin putative" evidence="3">
    <location>
        <begin position="1"/>
        <end position="36"/>
    </location>
</feature>
<comment type="caution">
    <text evidence="4">The sequence shown here is derived from an EMBL/GenBank/DDBJ whole genome shotgun (WGS) entry which is preliminary data.</text>
</comment>
<evidence type="ECO:0000256" key="2">
    <source>
        <dbReference type="SAM" id="Phobius"/>
    </source>
</evidence>
<evidence type="ECO:0000313" key="4">
    <source>
        <dbReference type="EMBL" id="MFD0980499.1"/>
    </source>
</evidence>
<keyword evidence="2" id="KW-0812">Transmembrane</keyword>
<protein>
    <submittedName>
        <fullName evidence="4">Zinc-ribbon domain-containing protein</fullName>
    </submittedName>
</protein>
<dbReference type="CDD" id="cd20335">
    <property type="entry name" value="BRcat_RBR"/>
    <property type="match status" value="1"/>
</dbReference>
<dbReference type="EMBL" id="JBHTJT010000021">
    <property type="protein sequence ID" value="MFD0980499.1"/>
    <property type="molecule type" value="Genomic_DNA"/>
</dbReference>
<keyword evidence="5" id="KW-1185">Reference proteome</keyword>
<name>A0ABW3IR45_9RHOB</name>
<accession>A0ABW3IR45</accession>
<keyword evidence="2" id="KW-0472">Membrane</keyword>
<feature type="compositionally biased region" description="Acidic residues" evidence="1">
    <location>
        <begin position="79"/>
        <end position="89"/>
    </location>
</feature>
<evidence type="ECO:0000259" key="3">
    <source>
        <dbReference type="Pfam" id="PF13717"/>
    </source>
</evidence>
<gene>
    <name evidence="4" type="ORF">ACFQ2S_12640</name>
</gene>
<feature type="compositionally biased region" description="Acidic residues" evidence="1">
    <location>
        <begin position="96"/>
        <end position="106"/>
    </location>
</feature>
<dbReference type="InterPro" id="IPR011723">
    <property type="entry name" value="Znf/thioredoxin_put"/>
</dbReference>
<organism evidence="4 5">
    <name type="scientific">Tropicimonas aquimaris</name>
    <dbReference type="NCBI Taxonomy" id="914152"/>
    <lineage>
        <taxon>Bacteria</taxon>
        <taxon>Pseudomonadati</taxon>
        <taxon>Pseudomonadota</taxon>
        <taxon>Alphaproteobacteria</taxon>
        <taxon>Rhodobacterales</taxon>
        <taxon>Roseobacteraceae</taxon>
        <taxon>Tropicimonas</taxon>
    </lineage>
</organism>
<evidence type="ECO:0000256" key="1">
    <source>
        <dbReference type="SAM" id="MobiDB-lite"/>
    </source>
</evidence>
<dbReference type="Proteomes" id="UP001597108">
    <property type="component" value="Unassembled WGS sequence"/>
</dbReference>
<dbReference type="NCBIfam" id="TIGR02098">
    <property type="entry name" value="MJ0042_CXXC"/>
    <property type="match status" value="1"/>
</dbReference>
<sequence length="323" mass="35353">MKLICPNCGAQYAVDDRVIPETGRDVQCSSCGHTWFQRHPDHDPELAEELGWEQPSRGLQSPAPQPEPEPKTVARQADTVEETVAEYEDAGPQTDQIDEAPEEPDYSAEFGAAPEQAPMSGATESAAEEPVEEPARRRVDEDVLSVLREEAEREQAARRAESEIPDYQPELAMPEPEPTPKHGTADYAEKAPVRDEFAPYGYTPAGYPAPAPVASRRELLPDVEEISPSLDGDDEGYDGRGHLDYETRQMRKRGSRIGIGLAFLIFGALALVYARSEKVAESFPSSAESLAGYVAKVDAGRVWLDRTLRDIVSGTAQDGETEG</sequence>
<reference evidence="5" key="1">
    <citation type="journal article" date="2019" name="Int. J. Syst. Evol. Microbiol.">
        <title>The Global Catalogue of Microorganisms (GCM) 10K type strain sequencing project: providing services to taxonomists for standard genome sequencing and annotation.</title>
        <authorList>
            <consortium name="The Broad Institute Genomics Platform"/>
            <consortium name="The Broad Institute Genome Sequencing Center for Infectious Disease"/>
            <person name="Wu L."/>
            <person name="Ma J."/>
        </authorList>
    </citation>
    <scope>NUCLEOTIDE SEQUENCE [LARGE SCALE GENOMIC DNA]</scope>
    <source>
        <strain evidence="5">CCUG 60524</strain>
    </source>
</reference>
<feature type="region of interest" description="Disordered" evidence="1">
    <location>
        <begin position="46"/>
        <end position="192"/>
    </location>
</feature>
<feature type="compositionally biased region" description="Basic and acidic residues" evidence="1">
    <location>
        <begin position="178"/>
        <end position="192"/>
    </location>
</feature>
<dbReference type="Pfam" id="PF13717">
    <property type="entry name" value="Zn_ribbon_4"/>
    <property type="match status" value="1"/>
</dbReference>
<evidence type="ECO:0000313" key="5">
    <source>
        <dbReference type="Proteomes" id="UP001597108"/>
    </source>
</evidence>
<feature type="compositionally biased region" description="Basic and acidic residues" evidence="1">
    <location>
        <begin position="133"/>
        <end position="162"/>
    </location>
</feature>
<keyword evidence="2" id="KW-1133">Transmembrane helix</keyword>
<proteinExistence type="predicted"/>